<gene>
    <name evidence="2" type="ORF">J0A65_03445</name>
</gene>
<evidence type="ECO:0000313" key="2">
    <source>
        <dbReference type="EMBL" id="MBN7818902.1"/>
    </source>
</evidence>
<evidence type="ECO:0000256" key="1">
    <source>
        <dbReference type="SAM" id="Phobius"/>
    </source>
</evidence>
<keyword evidence="3" id="KW-1185">Reference proteome</keyword>
<dbReference type="Pfam" id="PF04246">
    <property type="entry name" value="RseC_MucC"/>
    <property type="match status" value="1"/>
</dbReference>
<name>A0ABS3CP59_9ALTE</name>
<dbReference type="PANTHER" id="PTHR35867">
    <property type="entry name" value="PROTEIN RSEC"/>
    <property type="match status" value="1"/>
</dbReference>
<dbReference type="EMBL" id="JAFKCS010000002">
    <property type="protein sequence ID" value="MBN7818902.1"/>
    <property type="molecule type" value="Genomic_DNA"/>
</dbReference>
<dbReference type="PANTHER" id="PTHR35867:SF1">
    <property type="entry name" value="PROTEIN RSEC"/>
    <property type="match status" value="1"/>
</dbReference>
<protein>
    <submittedName>
        <fullName evidence="2">SoxR reducing system RseC family protein</fullName>
    </submittedName>
</protein>
<dbReference type="InterPro" id="IPR007359">
    <property type="entry name" value="SigmaE_reg_RseC_MucC"/>
</dbReference>
<dbReference type="PIRSF" id="PIRSF004923">
    <property type="entry name" value="RseC"/>
    <property type="match status" value="1"/>
</dbReference>
<accession>A0ABS3CP59</accession>
<dbReference type="InterPro" id="IPR026268">
    <property type="entry name" value="RseC"/>
</dbReference>
<organism evidence="2 3">
    <name type="scientific">Bowmanella yangjiangensis</name>
    <dbReference type="NCBI Taxonomy" id="2811230"/>
    <lineage>
        <taxon>Bacteria</taxon>
        <taxon>Pseudomonadati</taxon>
        <taxon>Pseudomonadota</taxon>
        <taxon>Gammaproteobacteria</taxon>
        <taxon>Alteromonadales</taxon>
        <taxon>Alteromonadaceae</taxon>
        <taxon>Bowmanella</taxon>
    </lineage>
</organism>
<dbReference type="Proteomes" id="UP000663992">
    <property type="component" value="Unassembled WGS sequence"/>
</dbReference>
<sequence length="161" mass="17640">MIEELGVIKAVDQDHIWVETQIKTTCGGCSVNQDCGTGVVARGLSSKSQLLIFRCDKPARIGQQVKLGIPEEDLLGASALMYLLPLVILLVSVALGSALLPQVGLEHELWSALFAGMFTGVGFWQIRRYLQSAKRSQYQPRLLELLPYRGQSLDVVQVSGQ</sequence>
<evidence type="ECO:0000313" key="3">
    <source>
        <dbReference type="Proteomes" id="UP000663992"/>
    </source>
</evidence>
<keyword evidence="1" id="KW-0472">Membrane</keyword>
<feature type="transmembrane region" description="Helical" evidence="1">
    <location>
        <begin position="109"/>
        <end position="126"/>
    </location>
</feature>
<keyword evidence="1" id="KW-1133">Transmembrane helix</keyword>
<reference evidence="2 3" key="1">
    <citation type="submission" date="2021-03" db="EMBL/GenBank/DDBJ databases">
        <title>novel species isolated from a fishpond in China.</title>
        <authorList>
            <person name="Lu H."/>
            <person name="Cai Z."/>
        </authorList>
    </citation>
    <scope>NUCLEOTIDE SEQUENCE [LARGE SCALE GENOMIC DNA]</scope>
    <source>
        <strain evidence="2 3">Y57</strain>
    </source>
</reference>
<dbReference type="RefSeq" id="WP_206592728.1">
    <property type="nucleotide sequence ID" value="NZ_JAFKCS010000002.1"/>
</dbReference>
<feature type="transmembrane region" description="Helical" evidence="1">
    <location>
        <begin position="74"/>
        <end position="97"/>
    </location>
</feature>
<proteinExistence type="predicted"/>
<comment type="caution">
    <text evidence="2">The sequence shown here is derived from an EMBL/GenBank/DDBJ whole genome shotgun (WGS) entry which is preliminary data.</text>
</comment>
<keyword evidence="1" id="KW-0812">Transmembrane</keyword>